<dbReference type="InterPro" id="IPR041622">
    <property type="entry name" value="SLATT_fungi"/>
</dbReference>
<keyword evidence="2" id="KW-1133">Transmembrane helix</keyword>
<accession>A0A9P6TGV5</accession>
<keyword evidence="2" id="KW-0472">Membrane</keyword>
<dbReference type="EMBL" id="MU167213">
    <property type="protein sequence ID" value="KAG0151419.1"/>
    <property type="molecule type" value="Genomic_DNA"/>
</dbReference>
<evidence type="ECO:0000256" key="1">
    <source>
        <dbReference type="SAM" id="MobiDB-lite"/>
    </source>
</evidence>
<name>A0A9P6TGV5_9BASI</name>
<dbReference type="Proteomes" id="UP000886653">
    <property type="component" value="Unassembled WGS sequence"/>
</dbReference>
<keyword evidence="2" id="KW-0812">Transmembrane</keyword>
<reference evidence="4" key="1">
    <citation type="submission" date="2013-11" db="EMBL/GenBank/DDBJ databases">
        <title>Genome sequence of the fusiform rust pathogen reveals effectors for host alternation and coevolution with pine.</title>
        <authorList>
            <consortium name="DOE Joint Genome Institute"/>
            <person name="Smith K."/>
            <person name="Pendleton A."/>
            <person name="Kubisiak T."/>
            <person name="Anderson C."/>
            <person name="Salamov A."/>
            <person name="Aerts A."/>
            <person name="Riley R."/>
            <person name="Clum A."/>
            <person name="Lindquist E."/>
            <person name="Ence D."/>
            <person name="Campbell M."/>
            <person name="Kronenberg Z."/>
            <person name="Feau N."/>
            <person name="Dhillon B."/>
            <person name="Hamelin R."/>
            <person name="Burleigh J."/>
            <person name="Smith J."/>
            <person name="Yandell M."/>
            <person name="Nelson C."/>
            <person name="Grigoriev I."/>
            <person name="Davis J."/>
        </authorList>
    </citation>
    <scope>NUCLEOTIDE SEQUENCE</scope>
    <source>
        <strain evidence="4">G11</strain>
    </source>
</reference>
<feature type="transmembrane region" description="Helical" evidence="2">
    <location>
        <begin position="6"/>
        <end position="28"/>
    </location>
</feature>
<proteinExistence type="predicted"/>
<protein>
    <recommendedName>
        <fullName evidence="3">SMODS and SLOG-associating 2TM effector domain-containing protein</fullName>
    </recommendedName>
</protein>
<gene>
    <name evidence="4" type="ORF">CROQUDRAFT_651259</name>
</gene>
<evidence type="ECO:0000313" key="4">
    <source>
        <dbReference type="EMBL" id="KAG0151419.1"/>
    </source>
</evidence>
<dbReference type="Pfam" id="PF18142">
    <property type="entry name" value="SLATT_fungal"/>
    <property type="match status" value="1"/>
</dbReference>
<evidence type="ECO:0000259" key="3">
    <source>
        <dbReference type="Pfam" id="PF18142"/>
    </source>
</evidence>
<dbReference type="AlphaFoldDB" id="A0A9P6TGV5"/>
<evidence type="ECO:0000313" key="5">
    <source>
        <dbReference type="Proteomes" id="UP000886653"/>
    </source>
</evidence>
<sequence length="169" mass="18896">MANSTYSQTVTMFLGTVTTIAGTIVTGLRTTGQPKRAQDRFKRLDKIIDHITRLYYEFGKMGPTHPGINNSLGQDENGVIERAIEETWKMIDDEDIQTELDERRFIPFGYSTGLAIQPDPELEPNQSSSGIRGNIKLKLSNSSPTRRNLLEQGRGGRPLLTSARSQRSL</sequence>
<feature type="domain" description="SMODS and SLOG-associating 2TM effector" evidence="3">
    <location>
        <begin position="3"/>
        <end position="60"/>
    </location>
</feature>
<organism evidence="4 5">
    <name type="scientific">Cronartium quercuum f. sp. fusiforme G11</name>
    <dbReference type="NCBI Taxonomy" id="708437"/>
    <lineage>
        <taxon>Eukaryota</taxon>
        <taxon>Fungi</taxon>
        <taxon>Dikarya</taxon>
        <taxon>Basidiomycota</taxon>
        <taxon>Pucciniomycotina</taxon>
        <taxon>Pucciniomycetes</taxon>
        <taxon>Pucciniales</taxon>
        <taxon>Coleosporiaceae</taxon>
        <taxon>Cronartium</taxon>
    </lineage>
</organism>
<comment type="caution">
    <text evidence="4">The sequence shown here is derived from an EMBL/GenBank/DDBJ whole genome shotgun (WGS) entry which is preliminary data.</text>
</comment>
<evidence type="ECO:0000256" key="2">
    <source>
        <dbReference type="SAM" id="Phobius"/>
    </source>
</evidence>
<feature type="region of interest" description="Disordered" evidence="1">
    <location>
        <begin position="116"/>
        <end position="169"/>
    </location>
</feature>
<dbReference type="OrthoDB" id="10449381at2759"/>
<keyword evidence="5" id="KW-1185">Reference proteome</keyword>